<protein>
    <recommendedName>
        <fullName evidence="6">Methylamine utilisation protein MauE domain-containing protein</fullName>
    </recommendedName>
</protein>
<feature type="transmembrane region" description="Helical" evidence="5">
    <location>
        <begin position="117"/>
        <end position="137"/>
    </location>
</feature>
<evidence type="ECO:0000256" key="1">
    <source>
        <dbReference type="ARBA" id="ARBA00004141"/>
    </source>
</evidence>
<name>A0ABN2FQB3_9ACTN</name>
<keyword evidence="3 5" id="KW-1133">Transmembrane helix</keyword>
<keyword evidence="2 5" id="KW-0812">Transmembrane</keyword>
<evidence type="ECO:0000256" key="4">
    <source>
        <dbReference type="ARBA" id="ARBA00023136"/>
    </source>
</evidence>
<dbReference type="Pfam" id="PF07291">
    <property type="entry name" value="MauE"/>
    <property type="match status" value="1"/>
</dbReference>
<dbReference type="Proteomes" id="UP001500618">
    <property type="component" value="Unassembled WGS sequence"/>
</dbReference>
<gene>
    <name evidence="7" type="ORF">GCM10009765_01430</name>
</gene>
<keyword evidence="8" id="KW-1185">Reference proteome</keyword>
<dbReference type="EMBL" id="BAAANY010000001">
    <property type="protein sequence ID" value="GAA1655890.1"/>
    <property type="molecule type" value="Genomic_DNA"/>
</dbReference>
<proteinExistence type="predicted"/>
<accession>A0ABN2FQB3</accession>
<organism evidence="7 8">
    <name type="scientific">Fodinicola feengrottensis</name>
    <dbReference type="NCBI Taxonomy" id="435914"/>
    <lineage>
        <taxon>Bacteria</taxon>
        <taxon>Bacillati</taxon>
        <taxon>Actinomycetota</taxon>
        <taxon>Actinomycetes</taxon>
        <taxon>Mycobacteriales</taxon>
        <taxon>Fodinicola</taxon>
    </lineage>
</organism>
<evidence type="ECO:0000256" key="5">
    <source>
        <dbReference type="SAM" id="Phobius"/>
    </source>
</evidence>
<dbReference type="InterPro" id="IPR009908">
    <property type="entry name" value="Methylamine_util_MauE"/>
</dbReference>
<evidence type="ECO:0000259" key="6">
    <source>
        <dbReference type="Pfam" id="PF07291"/>
    </source>
</evidence>
<feature type="transmembrane region" description="Helical" evidence="5">
    <location>
        <begin position="51"/>
        <end position="71"/>
    </location>
</feature>
<sequence length="295" mass="30719">MVSVIASMQPLVIAAMLAWAGTYKLLGRTVGVAASRSALPKLLGSDQRAVVGYRVTGAVELTVAVLLLVAGSTPVPAVAATAVGVSFLAYLGYAKVAVPKSSCGCTSSRAEPISWRGFSRAAIVAVGGLVATIAAITSTGSPWWSALASQPLPAVLVVAAEVVLVLSLSPDFDRTWIMPLRIWRMKYGRHPLAGVPDTLPITATSYNLERSEAFTAVSHVVRSGLLESWDEDGWRVLTYGGRIGKRPVTVVFAVGLDSATVGIRSSIVDEATGEILPVPAPPHPARTVLPVVATA</sequence>
<reference evidence="7 8" key="1">
    <citation type="journal article" date="2019" name="Int. J. Syst. Evol. Microbiol.">
        <title>The Global Catalogue of Microorganisms (GCM) 10K type strain sequencing project: providing services to taxonomists for standard genome sequencing and annotation.</title>
        <authorList>
            <consortium name="The Broad Institute Genomics Platform"/>
            <consortium name="The Broad Institute Genome Sequencing Center for Infectious Disease"/>
            <person name="Wu L."/>
            <person name="Ma J."/>
        </authorList>
    </citation>
    <scope>NUCLEOTIDE SEQUENCE [LARGE SCALE GENOMIC DNA]</scope>
    <source>
        <strain evidence="7 8">JCM 14718</strain>
    </source>
</reference>
<evidence type="ECO:0000313" key="8">
    <source>
        <dbReference type="Proteomes" id="UP001500618"/>
    </source>
</evidence>
<feature type="domain" description="Methylamine utilisation protein MauE" evidence="6">
    <location>
        <begin position="8"/>
        <end position="131"/>
    </location>
</feature>
<evidence type="ECO:0000313" key="7">
    <source>
        <dbReference type="EMBL" id="GAA1655890.1"/>
    </source>
</evidence>
<feature type="transmembrane region" description="Helical" evidence="5">
    <location>
        <begin position="143"/>
        <end position="168"/>
    </location>
</feature>
<comment type="subcellular location">
    <subcellularLocation>
        <location evidence="1">Membrane</location>
        <topology evidence="1">Multi-pass membrane protein</topology>
    </subcellularLocation>
</comment>
<evidence type="ECO:0000256" key="3">
    <source>
        <dbReference type="ARBA" id="ARBA00022989"/>
    </source>
</evidence>
<comment type="caution">
    <text evidence="7">The sequence shown here is derived from an EMBL/GenBank/DDBJ whole genome shotgun (WGS) entry which is preliminary data.</text>
</comment>
<feature type="transmembrane region" description="Helical" evidence="5">
    <location>
        <begin position="6"/>
        <end position="26"/>
    </location>
</feature>
<feature type="transmembrane region" description="Helical" evidence="5">
    <location>
        <begin position="77"/>
        <end position="96"/>
    </location>
</feature>
<evidence type="ECO:0000256" key="2">
    <source>
        <dbReference type="ARBA" id="ARBA00022692"/>
    </source>
</evidence>
<keyword evidence="4 5" id="KW-0472">Membrane</keyword>